<evidence type="ECO:0000256" key="8">
    <source>
        <dbReference type="SAM" id="SignalP"/>
    </source>
</evidence>
<keyword evidence="5" id="KW-0788">Thiol protease</keyword>
<proteinExistence type="inferred from homology"/>
<dbReference type="Gene3D" id="3.90.1720.10">
    <property type="entry name" value="endopeptidase domain like (from Nostoc punctiforme)"/>
    <property type="match status" value="1"/>
</dbReference>
<dbReference type="RefSeq" id="WP_154432724.1">
    <property type="nucleotide sequence ID" value="NZ_VUMS01000022.1"/>
</dbReference>
<protein>
    <submittedName>
        <fullName evidence="10">Hydrolase</fullName>
    </submittedName>
</protein>
<dbReference type="AlphaFoldDB" id="A0A7X2P4P8"/>
<dbReference type="EMBL" id="VUMS01000022">
    <property type="protein sequence ID" value="MST67294.1"/>
    <property type="molecule type" value="Genomic_DNA"/>
</dbReference>
<dbReference type="PANTHER" id="PTHR47053:SF1">
    <property type="entry name" value="MUREIN DD-ENDOPEPTIDASE MEPH-RELATED"/>
    <property type="match status" value="1"/>
</dbReference>
<keyword evidence="3 8" id="KW-0732">Signal</keyword>
<feature type="domain" description="NlpC/P60" evidence="9">
    <location>
        <begin position="350"/>
        <end position="464"/>
    </location>
</feature>
<dbReference type="Proteomes" id="UP000440513">
    <property type="component" value="Unassembled WGS sequence"/>
</dbReference>
<feature type="region of interest" description="Disordered" evidence="7">
    <location>
        <begin position="247"/>
        <end position="347"/>
    </location>
</feature>
<dbReference type="InterPro" id="IPR000064">
    <property type="entry name" value="NLP_P60_dom"/>
</dbReference>
<dbReference type="PANTHER" id="PTHR47053">
    <property type="entry name" value="MUREIN DD-ENDOPEPTIDASE MEPH-RELATED"/>
    <property type="match status" value="1"/>
</dbReference>
<evidence type="ECO:0000256" key="3">
    <source>
        <dbReference type="ARBA" id="ARBA00022729"/>
    </source>
</evidence>
<evidence type="ECO:0000256" key="7">
    <source>
        <dbReference type="SAM" id="MobiDB-lite"/>
    </source>
</evidence>
<keyword evidence="2" id="KW-0645">Protease</keyword>
<accession>A0A7X2P4P8</accession>
<dbReference type="Pfam" id="PF00877">
    <property type="entry name" value="NLPC_P60"/>
    <property type="match status" value="1"/>
</dbReference>
<feature type="coiled-coil region" evidence="6">
    <location>
        <begin position="28"/>
        <end position="111"/>
    </location>
</feature>
<sequence length="464" mass="49739">MKKRILCLTLGLMLTISQAVPAGAASRKDQLKQDKAAAQSQLAAQESKINNLEDQKQTLSAEIDQLDSDLINIMVEIEILDSELSDKEAQIEQTKADLAVAEENKQKQYEAMKKRIQYLYEKGGDDAWAQMLFQASDFTSLLNHAEYVQQMYDSDRNSLEEFKETVQQVKDLGDQLDSEKAELEEMNQEYQNRQASMQTQLQEKKATSSDYDAQIAQAQNQAAQYTELIRQQNAEIQKIEEEEKKAAEEAARKAAEEAAKKAAAEEAAKKAQEEANKKAADEAAKKAAAEASKKSSSTSGSNTVASSGSSTSSKENNNTSGSSSSAATSKDNGSSSSGSSGSSGSSVSYNPTGQSVVNYACQFVGNPYVWGGTSLTNGADCSGFIMSVYAKFGVSLPHSSGAMAGCGRAVSYSEAMPGDIICYAGHVAIYMGGGQIVHASNAKDGIKISGNAAYRPIVAVRRVL</sequence>
<feature type="compositionally biased region" description="Low complexity" evidence="7">
    <location>
        <begin position="294"/>
        <end position="347"/>
    </location>
</feature>
<evidence type="ECO:0000256" key="5">
    <source>
        <dbReference type="ARBA" id="ARBA00022807"/>
    </source>
</evidence>
<evidence type="ECO:0000256" key="2">
    <source>
        <dbReference type="ARBA" id="ARBA00022670"/>
    </source>
</evidence>
<dbReference type="Pfam" id="PF24568">
    <property type="entry name" value="CC_PcsB"/>
    <property type="match status" value="1"/>
</dbReference>
<evidence type="ECO:0000259" key="9">
    <source>
        <dbReference type="PROSITE" id="PS51935"/>
    </source>
</evidence>
<dbReference type="SUPFAM" id="SSF54001">
    <property type="entry name" value="Cysteine proteinases"/>
    <property type="match status" value="1"/>
</dbReference>
<evidence type="ECO:0000256" key="6">
    <source>
        <dbReference type="SAM" id="Coils"/>
    </source>
</evidence>
<gene>
    <name evidence="10" type="ORF">FYJ57_11340</name>
</gene>
<keyword evidence="6" id="KW-0175">Coiled coil</keyword>
<keyword evidence="4 10" id="KW-0378">Hydrolase</keyword>
<dbReference type="GO" id="GO:0008234">
    <property type="term" value="F:cysteine-type peptidase activity"/>
    <property type="evidence" value="ECO:0007669"/>
    <property type="project" value="UniProtKB-KW"/>
</dbReference>
<evidence type="ECO:0000256" key="1">
    <source>
        <dbReference type="ARBA" id="ARBA00007074"/>
    </source>
</evidence>
<feature type="compositionally biased region" description="Basic and acidic residues" evidence="7">
    <location>
        <begin position="247"/>
        <end position="293"/>
    </location>
</feature>
<dbReference type="InterPro" id="IPR057309">
    <property type="entry name" value="PcsB_CC"/>
</dbReference>
<dbReference type="PROSITE" id="PS51935">
    <property type="entry name" value="NLPC_P60"/>
    <property type="match status" value="1"/>
</dbReference>
<evidence type="ECO:0000313" key="11">
    <source>
        <dbReference type="Proteomes" id="UP000440513"/>
    </source>
</evidence>
<reference evidence="10 11" key="1">
    <citation type="submission" date="2019-08" db="EMBL/GenBank/DDBJ databases">
        <title>In-depth cultivation of the pig gut microbiome towards novel bacterial diversity and tailored functional studies.</title>
        <authorList>
            <person name="Wylensek D."/>
            <person name="Hitch T.C.A."/>
            <person name="Clavel T."/>
        </authorList>
    </citation>
    <scope>NUCLEOTIDE SEQUENCE [LARGE SCALE GENOMIC DNA]</scope>
    <source>
        <strain evidence="10 11">BSM-380-WT-5A</strain>
    </source>
</reference>
<dbReference type="InterPro" id="IPR051202">
    <property type="entry name" value="Peptidase_C40"/>
</dbReference>
<dbReference type="Gene3D" id="6.10.250.3150">
    <property type="match status" value="1"/>
</dbReference>
<comment type="caution">
    <text evidence="10">The sequence shown here is derived from an EMBL/GenBank/DDBJ whole genome shotgun (WGS) entry which is preliminary data.</text>
</comment>
<feature type="chain" id="PRO_5039475807" evidence="8">
    <location>
        <begin position="20"/>
        <end position="464"/>
    </location>
</feature>
<evidence type="ECO:0000313" key="10">
    <source>
        <dbReference type="EMBL" id="MST67294.1"/>
    </source>
</evidence>
<organism evidence="10 11">
    <name type="scientific">Oliverpabstia intestinalis</name>
    <dbReference type="NCBI Taxonomy" id="2606633"/>
    <lineage>
        <taxon>Bacteria</taxon>
        <taxon>Bacillati</taxon>
        <taxon>Bacillota</taxon>
        <taxon>Clostridia</taxon>
        <taxon>Lachnospirales</taxon>
        <taxon>Lachnospiraceae</taxon>
        <taxon>Oliverpabstia</taxon>
    </lineage>
</organism>
<evidence type="ECO:0000256" key="4">
    <source>
        <dbReference type="ARBA" id="ARBA00022801"/>
    </source>
</evidence>
<dbReference type="InterPro" id="IPR038765">
    <property type="entry name" value="Papain-like_cys_pep_sf"/>
</dbReference>
<feature type="signal peptide" evidence="8">
    <location>
        <begin position="1"/>
        <end position="19"/>
    </location>
</feature>
<dbReference type="GO" id="GO:0006508">
    <property type="term" value="P:proteolysis"/>
    <property type="evidence" value="ECO:0007669"/>
    <property type="project" value="UniProtKB-KW"/>
</dbReference>
<keyword evidence="11" id="KW-1185">Reference proteome</keyword>
<name>A0A7X2P4P8_9FIRM</name>
<comment type="similarity">
    <text evidence="1">Belongs to the peptidase C40 family.</text>
</comment>